<accession>A0ABV5ELS8</accession>
<protein>
    <submittedName>
        <fullName evidence="1">Uncharacterized protein</fullName>
    </submittedName>
</protein>
<dbReference type="Proteomes" id="UP001585080">
    <property type="component" value="Unassembled WGS sequence"/>
</dbReference>
<dbReference type="InterPro" id="IPR029058">
    <property type="entry name" value="AB_hydrolase_fold"/>
</dbReference>
<dbReference type="Gene3D" id="3.40.50.1820">
    <property type="entry name" value="alpha/beta hydrolase"/>
    <property type="match status" value="1"/>
</dbReference>
<dbReference type="EMBL" id="JAYMRP010000048">
    <property type="protein sequence ID" value="MFB8777603.1"/>
    <property type="molecule type" value="Genomic_DNA"/>
</dbReference>
<dbReference type="SUPFAM" id="SSF53474">
    <property type="entry name" value="alpha/beta-Hydrolases"/>
    <property type="match status" value="1"/>
</dbReference>
<proteinExistence type="predicted"/>
<dbReference type="RefSeq" id="WP_376736052.1">
    <property type="nucleotide sequence ID" value="NZ_JAYMRP010000048.1"/>
</dbReference>
<evidence type="ECO:0000313" key="1">
    <source>
        <dbReference type="EMBL" id="MFB8777603.1"/>
    </source>
</evidence>
<name>A0ABV5ELS8_9ACTN</name>
<keyword evidence="2" id="KW-1185">Reference proteome</keyword>
<reference evidence="1 2" key="1">
    <citation type="submission" date="2024-01" db="EMBL/GenBank/DDBJ databases">
        <title>Genome mining of biosynthetic gene clusters to explore secondary metabolites of Streptomyces sp.</title>
        <authorList>
            <person name="Baig A."/>
            <person name="Ajitkumar Shintre N."/>
            <person name="Kumar H."/>
            <person name="Anbarasu A."/>
            <person name="Ramaiah S."/>
        </authorList>
    </citation>
    <scope>NUCLEOTIDE SEQUENCE [LARGE SCALE GENOMIC DNA]</scope>
    <source>
        <strain evidence="1 2">A57</strain>
    </source>
</reference>
<organism evidence="1 2">
    <name type="scientific">Streptomyces broussonetiae</name>
    <dbReference type="NCBI Taxonomy" id="2686304"/>
    <lineage>
        <taxon>Bacteria</taxon>
        <taxon>Bacillati</taxon>
        <taxon>Actinomycetota</taxon>
        <taxon>Actinomycetes</taxon>
        <taxon>Kitasatosporales</taxon>
        <taxon>Streptomycetaceae</taxon>
        <taxon>Streptomyces</taxon>
    </lineage>
</organism>
<evidence type="ECO:0000313" key="2">
    <source>
        <dbReference type="Proteomes" id="UP001585080"/>
    </source>
</evidence>
<sequence>MITLRFTAEDLRGATYEATARIFVPPVLAQEPSPPVPVWFNCGYELPEPMALDRVRRGWIVVTPCEPAPDSVFPGANPLVRGPNTDFVLAHLVRGMPFVDPAAIVYAGGSAGGYAALLTAAEAFPAAVAAATVPIVNLTHQGAHLFAALPTVTADPPPDHPAVPVLRAVLVPMAEGLRAAYGEDLTGTGWSAHSPVEHVDRITCPVTAVFSTADFLVPLDQVGGGIMGLPSVADPSHPEHASVRLLDVLGDRADVRLTPVPPGAPAMEDLDLTQAVAETPLPLPDTPSDGSSWLITVVDEGPAEFGGHWRHALAPDHEPFARRALTEGVRVDQLTRAKLDQLLDRHRGTEWLAPGFSHLDRPAAERRDVERGLRAYCARSPAHARRFAELYAEVGEDSRLLPDDLVRALAGSPA</sequence>
<gene>
    <name evidence="1" type="ORF">VSS16_33640</name>
</gene>
<comment type="caution">
    <text evidence="1">The sequence shown here is derived from an EMBL/GenBank/DDBJ whole genome shotgun (WGS) entry which is preliminary data.</text>
</comment>